<reference evidence="1" key="1">
    <citation type="submission" date="2022-10" db="EMBL/GenBank/DDBJ databases">
        <title>The WGS of Solirubrobacter phytolaccae KCTC 29190.</title>
        <authorList>
            <person name="Jiang Z."/>
        </authorList>
    </citation>
    <scope>NUCLEOTIDE SEQUENCE</scope>
    <source>
        <strain evidence="1">KCTC 29190</strain>
    </source>
</reference>
<comment type="caution">
    <text evidence="1">The sequence shown here is derived from an EMBL/GenBank/DDBJ whole genome shotgun (WGS) entry which is preliminary data.</text>
</comment>
<dbReference type="Proteomes" id="UP001147653">
    <property type="component" value="Unassembled WGS sequence"/>
</dbReference>
<dbReference type="AlphaFoldDB" id="A0A9X3NGW9"/>
<organism evidence="1 2">
    <name type="scientific">Solirubrobacter phytolaccae</name>
    <dbReference type="NCBI Taxonomy" id="1404360"/>
    <lineage>
        <taxon>Bacteria</taxon>
        <taxon>Bacillati</taxon>
        <taxon>Actinomycetota</taxon>
        <taxon>Thermoleophilia</taxon>
        <taxon>Solirubrobacterales</taxon>
        <taxon>Solirubrobacteraceae</taxon>
        <taxon>Solirubrobacter</taxon>
    </lineage>
</organism>
<gene>
    <name evidence="1" type="ORF">OJ997_30840</name>
</gene>
<evidence type="ECO:0000313" key="1">
    <source>
        <dbReference type="EMBL" id="MDA0184740.1"/>
    </source>
</evidence>
<protein>
    <recommendedName>
        <fullName evidence="3">DUF1269 domain-containing protein</fullName>
    </recommendedName>
</protein>
<evidence type="ECO:0008006" key="3">
    <source>
        <dbReference type="Google" id="ProtNLM"/>
    </source>
</evidence>
<evidence type="ECO:0000313" key="2">
    <source>
        <dbReference type="Proteomes" id="UP001147653"/>
    </source>
</evidence>
<dbReference type="RefSeq" id="WP_270029194.1">
    <property type="nucleotide sequence ID" value="NZ_JAPDDP010000085.1"/>
</dbReference>
<accession>A0A9X3NGW9</accession>
<keyword evidence="2" id="KW-1185">Reference proteome</keyword>
<sequence length="136" mass="14666">MTMGPLQVLVINFDEANFSGEIEAEMTRLEEAGTLRVHDILVVAKNHEGEIEVVRSKSEIAATLLGEESSDDRELSPDEWAVADAVEPGGAAAIAILEHRWAVPLKEAIERAGGHHVVAEWANEEDLANMGVAITS</sequence>
<name>A0A9X3NGW9_9ACTN</name>
<proteinExistence type="predicted"/>
<dbReference type="EMBL" id="JAPDDP010000085">
    <property type="protein sequence ID" value="MDA0184740.1"/>
    <property type="molecule type" value="Genomic_DNA"/>
</dbReference>